<name>A0A0C3ALI8_PILCF</name>
<gene>
    <name evidence="1" type="ORF">PILCRDRAFT_697048</name>
</gene>
<dbReference type="OrthoDB" id="3027561at2759"/>
<dbReference type="HOGENOM" id="CLU_084532_0_0_1"/>
<dbReference type="InParanoid" id="A0A0C3ALI8"/>
<sequence>MLPQNYIVPAHLQHLVECSVEDHDALEDITYPVITEFLLLHKQPSHRFTLYSQMALRWTPNQVMDIRSEVPDVGLVNFRRNRAFIFRLGVESKRMRRVMVNLPSTRKVEGDKEVRIALHSAYFQAEDQAKAAVRGDHAPQQRPIDYLLFVGPYWTHVTVGPFTEAQLTVRTHKVSDSGDFWETLQATKRLEADPPSRKLFLLGTVESAIKMEEVITSTDGYGEAAMREAITHPPWGERQ</sequence>
<organism evidence="1 2">
    <name type="scientific">Piloderma croceum (strain F 1598)</name>
    <dbReference type="NCBI Taxonomy" id="765440"/>
    <lineage>
        <taxon>Eukaryota</taxon>
        <taxon>Fungi</taxon>
        <taxon>Dikarya</taxon>
        <taxon>Basidiomycota</taxon>
        <taxon>Agaricomycotina</taxon>
        <taxon>Agaricomycetes</taxon>
        <taxon>Agaricomycetidae</taxon>
        <taxon>Atheliales</taxon>
        <taxon>Atheliaceae</taxon>
        <taxon>Piloderma</taxon>
    </lineage>
</organism>
<proteinExistence type="predicted"/>
<dbReference type="AlphaFoldDB" id="A0A0C3ALI8"/>
<keyword evidence="2" id="KW-1185">Reference proteome</keyword>
<dbReference type="Proteomes" id="UP000054166">
    <property type="component" value="Unassembled WGS sequence"/>
</dbReference>
<evidence type="ECO:0000313" key="1">
    <source>
        <dbReference type="EMBL" id="KIM74758.1"/>
    </source>
</evidence>
<evidence type="ECO:0000313" key="2">
    <source>
        <dbReference type="Proteomes" id="UP000054166"/>
    </source>
</evidence>
<reference evidence="2" key="2">
    <citation type="submission" date="2015-01" db="EMBL/GenBank/DDBJ databases">
        <title>Evolutionary Origins and Diversification of the Mycorrhizal Mutualists.</title>
        <authorList>
            <consortium name="DOE Joint Genome Institute"/>
            <consortium name="Mycorrhizal Genomics Consortium"/>
            <person name="Kohler A."/>
            <person name="Kuo A."/>
            <person name="Nagy L.G."/>
            <person name="Floudas D."/>
            <person name="Copeland A."/>
            <person name="Barry K.W."/>
            <person name="Cichocki N."/>
            <person name="Veneault-Fourrey C."/>
            <person name="LaButti K."/>
            <person name="Lindquist E.A."/>
            <person name="Lipzen A."/>
            <person name="Lundell T."/>
            <person name="Morin E."/>
            <person name="Murat C."/>
            <person name="Riley R."/>
            <person name="Ohm R."/>
            <person name="Sun H."/>
            <person name="Tunlid A."/>
            <person name="Henrissat B."/>
            <person name="Grigoriev I.V."/>
            <person name="Hibbett D.S."/>
            <person name="Martin F."/>
        </authorList>
    </citation>
    <scope>NUCLEOTIDE SEQUENCE [LARGE SCALE GENOMIC DNA]</scope>
    <source>
        <strain evidence="2">F 1598</strain>
    </source>
</reference>
<protein>
    <submittedName>
        <fullName evidence="1">Uncharacterized protein</fullName>
    </submittedName>
</protein>
<accession>A0A0C3ALI8</accession>
<dbReference type="EMBL" id="KN833056">
    <property type="protein sequence ID" value="KIM74758.1"/>
    <property type="molecule type" value="Genomic_DNA"/>
</dbReference>
<reference evidence="1 2" key="1">
    <citation type="submission" date="2014-04" db="EMBL/GenBank/DDBJ databases">
        <authorList>
            <consortium name="DOE Joint Genome Institute"/>
            <person name="Kuo A."/>
            <person name="Tarkka M."/>
            <person name="Buscot F."/>
            <person name="Kohler A."/>
            <person name="Nagy L.G."/>
            <person name="Floudas D."/>
            <person name="Copeland A."/>
            <person name="Barry K.W."/>
            <person name="Cichocki N."/>
            <person name="Veneault-Fourrey C."/>
            <person name="LaButti K."/>
            <person name="Lindquist E.A."/>
            <person name="Lipzen A."/>
            <person name="Lundell T."/>
            <person name="Morin E."/>
            <person name="Murat C."/>
            <person name="Sun H."/>
            <person name="Tunlid A."/>
            <person name="Henrissat B."/>
            <person name="Grigoriev I.V."/>
            <person name="Hibbett D.S."/>
            <person name="Martin F."/>
            <person name="Nordberg H.P."/>
            <person name="Cantor M.N."/>
            <person name="Hua S.X."/>
        </authorList>
    </citation>
    <scope>NUCLEOTIDE SEQUENCE [LARGE SCALE GENOMIC DNA]</scope>
    <source>
        <strain evidence="1 2">F 1598</strain>
    </source>
</reference>